<evidence type="ECO:0008006" key="5">
    <source>
        <dbReference type="Google" id="ProtNLM"/>
    </source>
</evidence>
<protein>
    <recommendedName>
        <fullName evidence="5">Galactose oxidase</fullName>
    </recommendedName>
</protein>
<dbReference type="EMBL" id="ML220112">
    <property type="protein sequence ID" value="TGZ84501.1"/>
    <property type="molecule type" value="Genomic_DNA"/>
</dbReference>
<keyword evidence="4" id="KW-1185">Reference proteome</keyword>
<evidence type="ECO:0000313" key="3">
    <source>
        <dbReference type="EMBL" id="TGZ84501.1"/>
    </source>
</evidence>
<dbReference type="InterPro" id="IPR015915">
    <property type="entry name" value="Kelch-typ_b-propeller"/>
</dbReference>
<dbReference type="InParanoid" id="A0A4S2N5J7"/>
<dbReference type="Gene3D" id="2.120.10.80">
    <property type="entry name" value="Kelch-type beta propeller"/>
    <property type="match status" value="1"/>
</dbReference>
<evidence type="ECO:0000256" key="1">
    <source>
        <dbReference type="SAM" id="MobiDB-lite"/>
    </source>
</evidence>
<dbReference type="SUPFAM" id="SSF50965">
    <property type="entry name" value="Galactose oxidase, central domain"/>
    <property type="match status" value="1"/>
</dbReference>
<feature type="transmembrane region" description="Helical" evidence="2">
    <location>
        <begin position="546"/>
        <end position="570"/>
    </location>
</feature>
<dbReference type="OrthoDB" id="10251809at2759"/>
<evidence type="ECO:0000256" key="2">
    <source>
        <dbReference type="SAM" id="Phobius"/>
    </source>
</evidence>
<dbReference type="AlphaFoldDB" id="A0A4S2N5J7"/>
<dbReference type="InterPro" id="IPR011043">
    <property type="entry name" value="Gal_Oxase/kelch_b-propeller"/>
</dbReference>
<organism evidence="3 4">
    <name type="scientific">Ascodesmis nigricans</name>
    <dbReference type="NCBI Taxonomy" id="341454"/>
    <lineage>
        <taxon>Eukaryota</taxon>
        <taxon>Fungi</taxon>
        <taxon>Dikarya</taxon>
        <taxon>Ascomycota</taxon>
        <taxon>Pezizomycotina</taxon>
        <taxon>Pezizomycetes</taxon>
        <taxon>Pezizales</taxon>
        <taxon>Ascodesmidaceae</taxon>
        <taxon>Ascodesmis</taxon>
    </lineage>
</organism>
<dbReference type="Proteomes" id="UP000298138">
    <property type="component" value="Unassembled WGS sequence"/>
</dbReference>
<keyword evidence="2" id="KW-1133">Transmembrane helix</keyword>
<keyword evidence="2" id="KW-0472">Membrane</keyword>
<name>A0A4S2N5J7_9PEZI</name>
<feature type="region of interest" description="Disordered" evidence="1">
    <location>
        <begin position="510"/>
        <end position="542"/>
    </location>
</feature>
<reference evidence="3 4" key="1">
    <citation type="submission" date="2019-04" db="EMBL/GenBank/DDBJ databases">
        <title>Comparative genomics and transcriptomics to analyze fruiting body development in filamentous ascomycetes.</title>
        <authorList>
            <consortium name="DOE Joint Genome Institute"/>
            <person name="Lutkenhaus R."/>
            <person name="Traeger S."/>
            <person name="Breuer J."/>
            <person name="Kuo A."/>
            <person name="Lipzen A."/>
            <person name="Pangilinan J."/>
            <person name="Dilworth D."/>
            <person name="Sandor L."/>
            <person name="Poggeler S."/>
            <person name="Barry K."/>
            <person name="Grigoriev I.V."/>
            <person name="Nowrousian M."/>
        </authorList>
    </citation>
    <scope>NUCLEOTIDE SEQUENCE [LARGE SCALE GENOMIC DNA]</scope>
    <source>
        <strain evidence="3 4">CBS 389.68</strain>
    </source>
</reference>
<keyword evidence="2" id="KW-0812">Transmembrane</keyword>
<dbReference type="STRING" id="341454.A0A4S2N5J7"/>
<evidence type="ECO:0000313" key="4">
    <source>
        <dbReference type="Proteomes" id="UP000298138"/>
    </source>
</evidence>
<sequence>MHGFHHQDPPVPFGTRLFELCMDSGRLRRLNRVVLVIAAAGWVLGTTAQSLDSQGPGLSDIGKHLCAESGQTFGHLDGKLYITGGWELWSRQGPFPNYTGPSKFMRTIDTTKSFSLHTDISKYAPATALPKTVPSVQGSVWWPVEEGSLDYMLGWPRVSAVEPYPVPFPLSERYRFTPSSSEPSEDGKWKKVVEGVKQQDFLPEIKTRNLQIGSRGSVWIPRQKKGFVVGGDIWQAGEVNKWLSYNQGMLVYSKDLGMWWNETIPHGRMRSIPIVHLPVGDTDDLIIAVGGDMFTPDNLGGEFQLLDMRVIYIYSTSKRKWYGHKIPSSSPAPPFRGAYCATIISAQDNSSHQLIIMGGVSTDDVNYTRESIKMDTSVWALNIPSMQWVELPTSVGVASNRLLDPKNRATPSCTTISDNYILMSGGRNVIGPWYSPTCDKGSNNIFLFNANTLVWEAEYKPNQKYEVPQLILDVIGGSPDGGAKVISPPDGGFTDPELESILKFPKITIQSTKKKDGSSGSGETSSIPMADRSPPPSSSSGNSNTVAIIASSTVGGVGAIVIIIVVVIVLRKRKREKAQHNHNNGPESGVPQIDGVQRPRPELSAYGESAWLKDTRGLDHLIPSGTGKCYEMPTTGQVGDSRAVEVPGYRLEPVEAGGRGQYI</sequence>
<gene>
    <name evidence="3" type="ORF">EX30DRAFT_391949</name>
</gene>
<accession>A0A4S2N5J7</accession>
<feature type="region of interest" description="Disordered" evidence="1">
    <location>
        <begin position="576"/>
        <end position="595"/>
    </location>
</feature>
<proteinExistence type="predicted"/>